<dbReference type="Proteomes" id="UP000593575">
    <property type="component" value="Unassembled WGS sequence"/>
</dbReference>
<feature type="non-terminal residue" evidence="2">
    <location>
        <position position="1"/>
    </location>
</feature>
<evidence type="ECO:0000313" key="3">
    <source>
        <dbReference type="Proteomes" id="UP000593575"/>
    </source>
</evidence>
<keyword evidence="3" id="KW-1185">Reference proteome</keyword>
<sequence length="255" mass="28719">MGDGTPTRISSVGNSVLPTQHKLLHLSNVLCIPTMWKNLLSVSQFATNNNVFFEFHLTYCVVKDIKTREILLKGLICDGLYYFSPPIAPTLSIVDPSTANIGLQTRTDSYDVFTLWYKCLGHPSAFVVKSVLDKCNITFNKVCLDNVCTACQKGKSHKLPFSTSTTEYNDPFALVVSDLWGPASVACGRNCTERQEKGEFKLEEELHFDLPIINKYTDGLQDEYKIPDNCWTKGLMVQTEDGHWMFKDSLSQILQ</sequence>
<dbReference type="InterPro" id="IPR025724">
    <property type="entry name" value="GAG-pre-integrase_dom"/>
</dbReference>
<accession>A0A7J9K1F3</accession>
<dbReference type="Pfam" id="PF13976">
    <property type="entry name" value="gag_pre-integrs"/>
    <property type="match status" value="1"/>
</dbReference>
<feature type="domain" description="GAG-pre-integrase" evidence="1">
    <location>
        <begin position="108"/>
        <end position="156"/>
    </location>
</feature>
<gene>
    <name evidence="2" type="ORF">Goarm_002822</name>
</gene>
<name>A0A7J9K1F3_9ROSI</name>
<evidence type="ECO:0000313" key="2">
    <source>
        <dbReference type="EMBL" id="MBA0840223.1"/>
    </source>
</evidence>
<dbReference type="AlphaFoldDB" id="A0A7J9K1F3"/>
<comment type="caution">
    <text evidence="2">The sequence shown here is derived from an EMBL/GenBank/DDBJ whole genome shotgun (WGS) entry which is preliminary data.</text>
</comment>
<dbReference type="EMBL" id="JABFAE010000011">
    <property type="protein sequence ID" value="MBA0840223.1"/>
    <property type="molecule type" value="Genomic_DNA"/>
</dbReference>
<protein>
    <recommendedName>
        <fullName evidence="1">GAG-pre-integrase domain-containing protein</fullName>
    </recommendedName>
</protein>
<evidence type="ECO:0000259" key="1">
    <source>
        <dbReference type="Pfam" id="PF13976"/>
    </source>
</evidence>
<reference evidence="2 3" key="1">
    <citation type="journal article" date="2019" name="Genome Biol. Evol.">
        <title>Insights into the evolution of the New World diploid cottons (Gossypium, subgenus Houzingenia) based on genome sequencing.</title>
        <authorList>
            <person name="Grover C.E."/>
            <person name="Arick M.A. 2nd"/>
            <person name="Thrash A."/>
            <person name="Conover J.L."/>
            <person name="Sanders W.S."/>
            <person name="Peterson D.G."/>
            <person name="Frelichowski J.E."/>
            <person name="Scheffler J.A."/>
            <person name="Scheffler B.E."/>
            <person name="Wendel J.F."/>
        </authorList>
    </citation>
    <scope>NUCLEOTIDE SEQUENCE [LARGE SCALE GENOMIC DNA]</scope>
    <source>
        <strain evidence="2">6</strain>
        <tissue evidence="2">Leaf</tissue>
    </source>
</reference>
<organism evidence="2 3">
    <name type="scientific">Gossypium armourianum</name>
    <dbReference type="NCBI Taxonomy" id="34283"/>
    <lineage>
        <taxon>Eukaryota</taxon>
        <taxon>Viridiplantae</taxon>
        <taxon>Streptophyta</taxon>
        <taxon>Embryophyta</taxon>
        <taxon>Tracheophyta</taxon>
        <taxon>Spermatophyta</taxon>
        <taxon>Magnoliopsida</taxon>
        <taxon>eudicotyledons</taxon>
        <taxon>Gunneridae</taxon>
        <taxon>Pentapetalae</taxon>
        <taxon>rosids</taxon>
        <taxon>malvids</taxon>
        <taxon>Malvales</taxon>
        <taxon>Malvaceae</taxon>
        <taxon>Malvoideae</taxon>
        <taxon>Gossypium</taxon>
    </lineage>
</organism>
<proteinExistence type="predicted"/>